<dbReference type="RefSeq" id="WP_390213702.1">
    <property type="nucleotide sequence ID" value="NZ_JBHLXJ010000016.1"/>
</dbReference>
<evidence type="ECO:0000313" key="2">
    <source>
        <dbReference type="EMBL" id="MFC0351112.1"/>
    </source>
</evidence>
<dbReference type="EMBL" id="JBHLXJ010000016">
    <property type="protein sequence ID" value="MFC0351112.1"/>
    <property type="molecule type" value="Genomic_DNA"/>
</dbReference>
<dbReference type="Proteomes" id="UP001589844">
    <property type="component" value="Unassembled WGS sequence"/>
</dbReference>
<sequence length="175" mass="19891">MPTDTEQAFNPYASSTHLDIAESSLMSTEKVKRPISVWLMQILLYVFVGLFVMGLFRGMADVVRLGYSNLSSGRVLFSIFWVSGLILGSVWTAISLHRRRNWSKWVCLCLLALLLAVIILSPNTTYYANDAERMGGFVGRYVFFSVLLIWWAYALAFSKKAKRYFKTGSDIDDMT</sequence>
<proteinExistence type="predicted"/>
<feature type="transmembrane region" description="Helical" evidence="1">
    <location>
        <begin position="138"/>
        <end position="157"/>
    </location>
</feature>
<reference evidence="2 3" key="1">
    <citation type="submission" date="2024-09" db="EMBL/GenBank/DDBJ databases">
        <authorList>
            <person name="Sun Q."/>
            <person name="Mori K."/>
        </authorList>
    </citation>
    <scope>NUCLEOTIDE SEQUENCE [LARGE SCALE GENOMIC DNA]</scope>
    <source>
        <strain evidence="2 3">CCM 8677</strain>
    </source>
</reference>
<protein>
    <recommendedName>
        <fullName evidence="4">DUF2569 domain-containing protein</fullName>
    </recommendedName>
</protein>
<feature type="transmembrane region" description="Helical" evidence="1">
    <location>
        <begin position="106"/>
        <end position="126"/>
    </location>
</feature>
<name>A0ABV6IGZ2_9BURK</name>
<keyword evidence="3" id="KW-1185">Reference proteome</keyword>
<feature type="transmembrane region" description="Helical" evidence="1">
    <location>
        <begin position="76"/>
        <end position="94"/>
    </location>
</feature>
<organism evidence="2 3">
    <name type="scientific">Undibacterium danionis</name>
    <dbReference type="NCBI Taxonomy" id="1812100"/>
    <lineage>
        <taxon>Bacteria</taxon>
        <taxon>Pseudomonadati</taxon>
        <taxon>Pseudomonadota</taxon>
        <taxon>Betaproteobacteria</taxon>
        <taxon>Burkholderiales</taxon>
        <taxon>Oxalobacteraceae</taxon>
        <taxon>Undibacterium</taxon>
    </lineage>
</organism>
<keyword evidence="1" id="KW-0472">Membrane</keyword>
<evidence type="ECO:0000256" key="1">
    <source>
        <dbReference type="SAM" id="Phobius"/>
    </source>
</evidence>
<keyword evidence="1" id="KW-1133">Transmembrane helix</keyword>
<gene>
    <name evidence="2" type="ORF">ACFFJH_14940</name>
</gene>
<evidence type="ECO:0008006" key="4">
    <source>
        <dbReference type="Google" id="ProtNLM"/>
    </source>
</evidence>
<feature type="transmembrane region" description="Helical" evidence="1">
    <location>
        <begin position="35"/>
        <end position="56"/>
    </location>
</feature>
<evidence type="ECO:0000313" key="3">
    <source>
        <dbReference type="Proteomes" id="UP001589844"/>
    </source>
</evidence>
<keyword evidence="1" id="KW-0812">Transmembrane</keyword>
<comment type="caution">
    <text evidence="2">The sequence shown here is derived from an EMBL/GenBank/DDBJ whole genome shotgun (WGS) entry which is preliminary data.</text>
</comment>
<accession>A0ABV6IGZ2</accession>